<protein>
    <submittedName>
        <fullName evidence="1">Uncharacterized protein</fullName>
    </submittedName>
</protein>
<reference evidence="1" key="2">
    <citation type="submission" date="2020-09" db="EMBL/GenBank/DDBJ databases">
        <authorList>
            <person name="Sun Q."/>
            <person name="Ohkuma M."/>
        </authorList>
    </citation>
    <scope>NUCLEOTIDE SEQUENCE</scope>
    <source>
        <strain evidence="1">JCM 11219</strain>
    </source>
</reference>
<organism evidence="1 2">
    <name type="scientific">Vulcanisaeta souniana JCM 11219</name>
    <dbReference type="NCBI Taxonomy" id="1293586"/>
    <lineage>
        <taxon>Archaea</taxon>
        <taxon>Thermoproteota</taxon>
        <taxon>Thermoprotei</taxon>
        <taxon>Thermoproteales</taxon>
        <taxon>Thermoproteaceae</taxon>
        <taxon>Vulcanisaeta</taxon>
    </lineage>
</organism>
<evidence type="ECO:0000313" key="1">
    <source>
        <dbReference type="EMBL" id="GGI68272.1"/>
    </source>
</evidence>
<dbReference type="OrthoDB" id="26492at2157"/>
<proteinExistence type="predicted"/>
<comment type="caution">
    <text evidence="1">The sequence shown here is derived from an EMBL/GenBank/DDBJ whole genome shotgun (WGS) entry which is preliminary data.</text>
</comment>
<name>A0A830DY79_9CREN</name>
<dbReference type="Proteomes" id="UP000657075">
    <property type="component" value="Unassembled WGS sequence"/>
</dbReference>
<evidence type="ECO:0000313" key="2">
    <source>
        <dbReference type="Proteomes" id="UP000657075"/>
    </source>
</evidence>
<sequence>MAVLTGLMSFTKGHGIRALSITGPDGLFASQVVNGVLLSVIINNNTYTRLDDERFGKLLFAFSPIISRVISMTGTNYYTFLGRYLYSGSKFTYEPYVDLMKTVTIIITKKNVRIVHGENKVKLKRTKKGYMPSELLDTLGYIIKKLHYGHT</sequence>
<gene>
    <name evidence="1" type="ORF">GCM10007112_01630</name>
</gene>
<dbReference type="EMBL" id="BMNM01000001">
    <property type="protein sequence ID" value="GGI68272.1"/>
    <property type="molecule type" value="Genomic_DNA"/>
</dbReference>
<dbReference type="AlphaFoldDB" id="A0A830DY79"/>
<reference evidence="1" key="1">
    <citation type="journal article" date="2014" name="Int. J. Syst. Evol. Microbiol.">
        <title>Complete genome sequence of Corynebacterium casei LMG S-19264T (=DSM 44701T), isolated from a smear-ripened cheese.</title>
        <authorList>
            <consortium name="US DOE Joint Genome Institute (JGI-PGF)"/>
            <person name="Walter F."/>
            <person name="Albersmeier A."/>
            <person name="Kalinowski J."/>
            <person name="Ruckert C."/>
        </authorList>
    </citation>
    <scope>NUCLEOTIDE SEQUENCE</scope>
    <source>
        <strain evidence="1">JCM 11219</strain>
    </source>
</reference>
<accession>A0A830DY79</accession>